<dbReference type="SUPFAM" id="SSF53187">
    <property type="entry name" value="Zn-dependent exopeptidases"/>
    <property type="match status" value="1"/>
</dbReference>
<evidence type="ECO:0000313" key="5">
    <source>
        <dbReference type="EMBL" id="OZV69352.1"/>
    </source>
</evidence>
<dbReference type="Pfam" id="PF04389">
    <property type="entry name" value="Peptidase_M28"/>
    <property type="match status" value="1"/>
</dbReference>
<dbReference type="Gene3D" id="3.40.630.10">
    <property type="entry name" value="Zn peptidases"/>
    <property type="match status" value="1"/>
</dbReference>
<accession>A0A265UVX3</accession>
<dbReference type="InterPro" id="IPR026444">
    <property type="entry name" value="Secre_tail"/>
</dbReference>
<reference evidence="5 6" key="1">
    <citation type="submission" date="2017-05" db="EMBL/GenBank/DDBJ databases">
        <title>The draft genome sequence of Idiomarina salinarum WNB302.</title>
        <authorList>
            <person name="Sun Y."/>
            <person name="Chen B."/>
            <person name="Du Z."/>
        </authorList>
    </citation>
    <scope>NUCLEOTIDE SEQUENCE [LARGE SCALE GENOMIC DNA]</scope>
    <source>
        <strain evidence="5 6">WNB302</strain>
    </source>
</reference>
<evidence type="ECO:0000313" key="6">
    <source>
        <dbReference type="Proteomes" id="UP000216840"/>
    </source>
</evidence>
<dbReference type="PANTHER" id="PTHR12147">
    <property type="entry name" value="METALLOPEPTIDASE M28 FAMILY MEMBER"/>
    <property type="match status" value="1"/>
</dbReference>
<feature type="signal peptide" evidence="2">
    <location>
        <begin position="1"/>
        <end position="23"/>
    </location>
</feature>
<keyword evidence="6" id="KW-1185">Reference proteome</keyword>
<evidence type="ECO:0008006" key="7">
    <source>
        <dbReference type="Google" id="ProtNLM"/>
    </source>
</evidence>
<evidence type="ECO:0000259" key="4">
    <source>
        <dbReference type="Pfam" id="PF18962"/>
    </source>
</evidence>
<dbReference type="PANTHER" id="PTHR12147:SF26">
    <property type="entry name" value="PEPTIDASE M28 DOMAIN-CONTAINING PROTEIN"/>
    <property type="match status" value="1"/>
</dbReference>
<evidence type="ECO:0000256" key="2">
    <source>
        <dbReference type="SAM" id="SignalP"/>
    </source>
</evidence>
<feature type="domain" description="Peptidase M28" evidence="3">
    <location>
        <begin position="98"/>
        <end position="304"/>
    </location>
</feature>
<dbReference type="Proteomes" id="UP000216840">
    <property type="component" value="Unassembled WGS sequence"/>
</dbReference>
<dbReference type="InterPro" id="IPR007484">
    <property type="entry name" value="Peptidase_M28"/>
</dbReference>
<proteinExistence type="predicted"/>
<feature type="domain" description="Secretion system C-terminal sorting" evidence="4">
    <location>
        <begin position="394"/>
        <end position="463"/>
    </location>
</feature>
<dbReference type="EMBL" id="NGJN01000003">
    <property type="protein sequence ID" value="OZV69352.1"/>
    <property type="molecule type" value="Genomic_DNA"/>
</dbReference>
<dbReference type="InterPro" id="IPR045175">
    <property type="entry name" value="M28_fam"/>
</dbReference>
<organism evidence="5 6">
    <name type="scientific">Winogradskyella aurantia</name>
    <dbReference type="NCBI Taxonomy" id="1915063"/>
    <lineage>
        <taxon>Bacteria</taxon>
        <taxon>Pseudomonadati</taxon>
        <taxon>Bacteroidota</taxon>
        <taxon>Flavobacteriia</taxon>
        <taxon>Flavobacteriales</taxon>
        <taxon>Flavobacteriaceae</taxon>
        <taxon>Winogradskyella</taxon>
    </lineage>
</organism>
<dbReference type="AlphaFoldDB" id="A0A265UVX3"/>
<evidence type="ECO:0000256" key="1">
    <source>
        <dbReference type="ARBA" id="ARBA00022729"/>
    </source>
</evidence>
<dbReference type="NCBIfam" id="TIGR04183">
    <property type="entry name" value="Por_Secre_tail"/>
    <property type="match status" value="1"/>
</dbReference>
<sequence>MSFMKKIILCMLFVSATLQFTFAQSVQDLIDQVDISNLQLTVAQLSGEAEAVINGTSQTITSRVQSNNDLAADYIEERLSANPNLTVEVQEFNTVGKNIIATQLGQTNPDDIYLVCAHYDSVTTFCADDNATGVAAVLEIARILSTQCIDNTIVYALWDEEEIGLRGANYYAQLAADSSNGNTRDNIIAVLNMDMIGYDGDAPGTPGDNDFDIDVRDIANSISIKDDLLNLLNTYTFDLNPIVVNPGTAASDHSRFWAQNYSAVLVGESWETNDQTPDYHTSNDRVDDIDFQYMTELTKFVAAYMTTKAGLISVDNTITQTATELIANDVSASYQWYDCDTGAPIAGETNRTFTPNSSGNYAVEVSNGNCTELSSCVSFSLLSTEGFDANEIRLFPNPVTSILNIENATQDELVFTLMDITGKIIHILKSQNVSVSLNLGDWSAGIYFVKIASKTKSSTYKVVKA</sequence>
<comment type="caution">
    <text evidence="5">The sequence shown here is derived from an EMBL/GenBank/DDBJ whole genome shotgun (WGS) entry which is preliminary data.</text>
</comment>
<evidence type="ECO:0000259" key="3">
    <source>
        <dbReference type="Pfam" id="PF04389"/>
    </source>
</evidence>
<protein>
    <recommendedName>
        <fullName evidence="7">Peptidase M28 domain-containing protein</fullName>
    </recommendedName>
</protein>
<dbReference type="Pfam" id="PF18962">
    <property type="entry name" value="Por_Secre_tail"/>
    <property type="match status" value="1"/>
</dbReference>
<feature type="chain" id="PRO_5013012213" description="Peptidase M28 domain-containing protein" evidence="2">
    <location>
        <begin position="24"/>
        <end position="465"/>
    </location>
</feature>
<keyword evidence="1 2" id="KW-0732">Signal</keyword>
<gene>
    <name evidence="5" type="ORF">CA834_07830</name>
</gene>
<dbReference type="GO" id="GO:0006508">
    <property type="term" value="P:proteolysis"/>
    <property type="evidence" value="ECO:0007669"/>
    <property type="project" value="InterPro"/>
</dbReference>
<dbReference type="GO" id="GO:0008235">
    <property type="term" value="F:metalloexopeptidase activity"/>
    <property type="evidence" value="ECO:0007669"/>
    <property type="project" value="InterPro"/>
</dbReference>
<name>A0A265UVX3_9FLAO</name>
<dbReference type="OrthoDB" id="1391570at2"/>